<organism evidence="9 10">
    <name type="scientific">Bursaphelenchus okinawaensis</name>
    <dbReference type="NCBI Taxonomy" id="465554"/>
    <lineage>
        <taxon>Eukaryota</taxon>
        <taxon>Metazoa</taxon>
        <taxon>Ecdysozoa</taxon>
        <taxon>Nematoda</taxon>
        <taxon>Chromadorea</taxon>
        <taxon>Rhabditida</taxon>
        <taxon>Tylenchina</taxon>
        <taxon>Tylenchomorpha</taxon>
        <taxon>Aphelenchoidea</taxon>
        <taxon>Aphelenchoididae</taxon>
        <taxon>Bursaphelenchus</taxon>
    </lineage>
</organism>
<feature type="region of interest" description="Disordered" evidence="7">
    <location>
        <begin position="1"/>
        <end position="150"/>
    </location>
</feature>
<reference evidence="9" key="1">
    <citation type="submission" date="2020-09" db="EMBL/GenBank/DDBJ databases">
        <authorList>
            <person name="Kikuchi T."/>
        </authorList>
    </citation>
    <scope>NUCLEOTIDE SEQUENCE</scope>
    <source>
        <strain evidence="9">SH1</strain>
    </source>
</reference>
<dbReference type="InterPro" id="IPR038702">
    <property type="entry name" value="Na/K_ATPase_sub_beta_sf"/>
</dbReference>
<feature type="compositionally biased region" description="Basic and acidic residues" evidence="7">
    <location>
        <begin position="131"/>
        <end position="140"/>
    </location>
</feature>
<name>A0A811K5B3_9BILA</name>
<dbReference type="InterPro" id="IPR000402">
    <property type="entry name" value="Na/K_ATPase_sub_beta"/>
</dbReference>
<comment type="similarity">
    <text evidence="2">Belongs to the X(+)/potassium ATPases subunit beta family.</text>
</comment>
<dbReference type="Proteomes" id="UP000783686">
    <property type="component" value="Unassembled WGS sequence"/>
</dbReference>
<evidence type="ECO:0000256" key="4">
    <source>
        <dbReference type="ARBA" id="ARBA00022968"/>
    </source>
</evidence>
<dbReference type="GO" id="GO:1990573">
    <property type="term" value="P:potassium ion import across plasma membrane"/>
    <property type="evidence" value="ECO:0007669"/>
    <property type="project" value="TreeGrafter"/>
</dbReference>
<keyword evidence="6 8" id="KW-0472">Membrane</keyword>
<evidence type="ECO:0000256" key="3">
    <source>
        <dbReference type="ARBA" id="ARBA00022692"/>
    </source>
</evidence>
<dbReference type="GO" id="GO:0006883">
    <property type="term" value="P:intracellular sodium ion homeostasis"/>
    <property type="evidence" value="ECO:0007669"/>
    <property type="project" value="TreeGrafter"/>
</dbReference>
<comment type="subcellular location">
    <subcellularLocation>
        <location evidence="1">Membrane</location>
        <topology evidence="1">Single-pass type II membrane protein</topology>
    </subcellularLocation>
</comment>
<evidence type="ECO:0000256" key="2">
    <source>
        <dbReference type="ARBA" id="ARBA00005876"/>
    </source>
</evidence>
<feature type="transmembrane region" description="Helical" evidence="8">
    <location>
        <begin position="166"/>
        <end position="194"/>
    </location>
</feature>
<accession>A0A811K5B3</accession>
<evidence type="ECO:0000256" key="6">
    <source>
        <dbReference type="ARBA" id="ARBA00023136"/>
    </source>
</evidence>
<comment type="caution">
    <text evidence="9">The sequence shown here is derived from an EMBL/GenBank/DDBJ whole genome shotgun (WGS) entry which is preliminary data.</text>
</comment>
<dbReference type="GO" id="GO:0005890">
    <property type="term" value="C:sodium:potassium-exchanging ATPase complex"/>
    <property type="evidence" value="ECO:0007669"/>
    <property type="project" value="InterPro"/>
</dbReference>
<evidence type="ECO:0000313" key="9">
    <source>
        <dbReference type="EMBL" id="CAD5210588.1"/>
    </source>
</evidence>
<dbReference type="PANTHER" id="PTHR11523">
    <property type="entry name" value="SODIUM/POTASSIUM-DEPENDENT ATPASE BETA SUBUNIT"/>
    <property type="match status" value="1"/>
</dbReference>
<dbReference type="OrthoDB" id="5912413at2759"/>
<evidence type="ECO:0000313" key="10">
    <source>
        <dbReference type="Proteomes" id="UP000614601"/>
    </source>
</evidence>
<evidence type="ECO:0000256" key="5">
    <source>
        <dbReference type="ARBA" id="ARBA00022989"/>
    </source>
</evidence>
<feature type="compositionally biased region" description="Basic and acidic residues" evidence="7">
    <location>
        <begin position="69"/>
        <end position="122"/>
    </location>
</feature>
<dbReference type="Gene3D" id="2.60.40.1660">
    <property type="entry name" value="Na, k-atpase alpha subunit"/>
    <property type="match status" value="1"/>
</dbReference>
<gene>
    <name evidence="9" type="ORF">BOKJ2_LOCUS3269</name>
</gene>
<dbReference type="AlphaFoldDB" id="A0A811K5B3"/>
<protein>
    <submittedName>
        <fullName evidence="9">Uncharacterized protein</fullName>
    </submittedName>
</protein>
<dbReference type="EMBL" id="CAJFCW020000002">
    <property type="protein sequence ID" value="CAG9091660.1"/>
    <property type="molecule type" value="Genomic_DNA"/>
</dbReference>
<dbReference type="GO" id="GO:0030007">
    <property type="term" value="P:intracellular potassium ion homeostasis"/>
    <property type="evidence" value="ECO:0007669"/>
    <property type="project" value="TreeGrafter"/>
</dbReference>
<evidence type="ECO:0000256" key="1">
    <source>
        <dbReference type="ARBA" id="ARBA00004606"/>
    </source>
</evidence>
<keyword evidence="4" id="KW-0735">Signal-anchor</keyword>
<dbReference type="Pfam" id="PF00287">
    <property type="entry name" value="Na_K-ATPase"/>
    <property type="match status" value="1"/>
</dbReference>
<proteinExistence type="inferred from homology"/>
<sequence>MDDPDDNAGNTNAPMPIPDRSKHGDGNKTENKTLGSKKEAENKTTGSKKDAENKTTGSKKETSTTGDKPASKEWEEPSLKKDLKSKLDPPKKVEEKKGSKEEVKGSKEDSKKEVTGRKDVSKTSKRKKKIDSKEDPDKEAKHLKRLNHVPPKPEQIYAELPKKRTFWGYFVLPLYILSIWTLLAAMMFPIMFFIPIIYKASPENIGPGSFLGSVPKLIFEPNVARLATSKTRQEEVETRRADPSKIYYVDRRPITYEPYLTRLRFLLTDEYGPERFAECHKDNFRMKSGCLVDLNYDNLELGYGACAVPRGQTVQSFSFGFEDQQPCIMIRQNKMLHYMPPMVDIRDEVTDERIMNEIRILCEREHYNTAPDGDCCFWYRSQLRCEVQNGDIQIFPAFGVPACHFPYQSGADEDDIKSYQQPIQFVRVGILKEGDTAEIKCYTDESLKDDEHHYVKFTVQIFNANENAASEFSMPVLGTFSFILALILAQ</sequence>
<keyword evidence="5 8" id="KW-1133">Transmembrane helix</keyword>
<dbReference type="EMBL" id="CAJFDH010000002">
    <property type="protein sequence ID" value="CAD5210588.1"/>
    <property type="molecule type" value="Genomic_DNA"/>
</dbReference>
<dbReference type="PANTHER" id="PTHR11523:SF52">
    <property type="entry name" value="SODIUM_POTASSIUM-TRANSPORTING ATPASE SUBUNIT BETA"/>
    <property type="match status" value="1"/>
</dbReference>
<feature type="compositionally biased region" description="Basic and acidic residues" evidence="7">
    <location>
        <begin position="19"/>
        <end position="62"/>
    </location>
</feature>
<keyword evidence="3 8" id="KW-0812">Transmembrane</keyword>
<dbReference type="GO" id="GO:0036376">
    <property type="term" value="P:sodium ion export across plasma membrane"/>
    <property type="evidence" value="ECO:0007669"/>
    <property type="project" value="TreeGrafter"/>
</dbReference>
<dbReference type="GO" id="GO:0001671">
    <property type="term" value="F:ATPase activator activity"/>
    <property type="evidence" value="ECO:0007669"/>
    <property type="project" value="TreeGrafter"/>
</dbReference>
<keyword evidence="10" id="KW-1185">Reference proteome</keyword>
<dbReference type="Proteomes" id="UP000614601">
    <property type="component" value="Unassembled WGS sequence"/>
</dbReference>
<evidence type="ECO:0000256" key="7">
    <source>
        <dbReference type="SAM" id="MobiDB-lite"/>
    </source>
</evidence>
<evidence type="ECO:0000256" key="8">
    <source>
        <dbReference type="SAM" id="Phobius"/>
    </source>
</evidence>